<feature type="transmembrane region" description="Helical" evidence="6">
    <location>
        <begin position="81"/>
        <end position="103"/>
    </location>
</feature>
<dbReference type="GO" id="GO:0016020">
    <property type="term" value="C:membrane"/>
    <property type="evidence" value="ECO:0007669"/>
    <property type="project" value="UniProtKB-SubCell"/>
</dbReference>
<dbReference type="GO" id="GO:0006417">
    <property type="term" value="P:regulation of translation"/>
    <property type="evidence" value="ECO:0007669"/>
    <property type="project" value="TreeGrafter"/>
</dbReference>
<dbReference type="PANTHER" id="PTHR37461">
    <property type="entry name" value="ANTI-SIGMA-K FACTOR RSKA"/>
    <property type="match status" value="1"/>
</dbReference>
<organism evidence="7">
    <name type="scientific">uncultured Chloroflexia bacterium</name>
    <dbReference type="NCBI Taxonomy" id="1672391"/>
    <lineage>
        <taxon>Bacteria</taxon>
        <taxon>Bacillati</taxon>
        <taxon>Chloroflexota</taxon>
        <taxon>Chloroflexia</taxon>
        <taxon>environmental samples</taxon>
    </lineage>
</organism>
<protein>
    <recommendedName>
        <fullName evidence="8">Zinc-finger domain-containing protein</fullName>
    </recommendedName>
</protein>
<proteinExistence type="predicted"/>
<evidence type="ECO:0000256" key="2">
    <source>
        <dbReference type="ARBA" id="ARBA00022692"/>
    </source>
</evidence>
<reference evidence="7" key="1">
    <citation type="submission" date="2020-02" db="EMBL/GenBank/DDBJ databases">
        <authorList>
            <person name="Meier V. D."/>
        </authorList>
    </citation>
    <scope>NUCLEOTIDE SEQUENCE</scope>
    <source>
        <strain evidence="7">AVDCRST_MAG93</strain>
    </source>
</reference>
<comment type="subcellular location">
    <subcellularLocation>
        <location evidence="1">Membrane</location>
        <topology evidence="1">Single-pass membrane protein</topology>
    </subcellularLocation>
</comment>
<evidence type="ECO:0008006" key="8">
    <source>
        <dbReference type="Google" id="ProtNLM"/>
    </source>
</evidence>
<evidence type="ECO:0000256" key="3">
    <source>
        <dbReference type="ARBA" id="ARBA00022989"/>
    </source>
</evidence>
<feature type="region of interest" description="Disordered" evidence="5">
    <location>
        <begin position="110"/>
        <end position="186"/>
    </location>
</feature>
<dbReference type="EMBL" id="CADCTR010002103">
    <property type="protein sequence ID" value="CAA9332249.1"/>
    <property type="molecule type" value="Genomic_DNA"/>
</dbReference>
<evidence type="ECO:0000256" key="4">
    <source>
        <dbReference type="ARBA" id="ARBA00023136"/>
    </source>
</evidence>
<feature type="compositionally biased region" description="Low complexity" evidence="5">
    <location>
        <begin position="125"/>
        <end position="173"/>
    </location>
</feature>
<gene>
    <name evidence="7" type="ORF">AVDCRST_MAG93-6246</name>
</gene>
<evidence type="ECO:0000256" key="6">
    <source>
        <dbReference type="SAM" id="Phobius"/>
    </source>
</evidence>
<keyword evidence="2 6" id="KW-0812">Transmembrane</keyword>
<dbReference type="AlphaFoldDB" id="A0A6J4LJB0"/>
<evidence type="ECO:0000256" key="5">
    <source>
        <dbReference type="SAM" id="MobiDB-lite"/>
    </source>
</evidence>
<dbReference type="PANTHER" id="PTHR37461:SF1">
    <property type="entry name" value="ANTI-SIGMA-K FACTOR RSKA"/>
    <property type="match status" value="1"/>
</dbReference>
<evidence type="ECO:0000313" key="7">
    <source>
        <dbReference type="EMBL" id="CAA9332249.1"/>
    </source>
</evidence>
<keyword evidence="4 6" id="KW-0472">Membrane</keyword>
<keyword evidence="3 6" id="KW-1133">Transmembrane helix</keyword>
<evidence type="ECO:0000256" key="1">
    <source>
        <dbReference type="ARBA" id="ARBA00004167"/>
    </source>
</evidence>
<dbReference type="InterPro" id="IPR041916">
    <property type="entry name" value="Anti_sigma_zinc_sf"/>
</dbReference>
<feature type="region of interest" description="Disordered" evidence="5">
    <location>
        <begin position="227"/>
        <end position="248"/>
    </location>
</feature>
<dbReference type="Gene3D" id="1.10.10.1320">
    <property type="entry name" value="Anti-sigma factor, zinc-finger domain"/>
    <property type="match status" value="1"/>
</dbReference>
<feature type="non-terminal residue" evidence="7">
    <location>
        <position position="272"/>
    </location>
</feature>
<sequence length="272" mass="27411">MTNTLTHIHSDDRSELLSGFLDGALDVAARQEAKRTLQDCPACVAELAELRNLQALLRALPAPVPRRSFTLDPATVRPRRLLFPIFRFASLAAALMLFVVLGIDTLSSSGEQPAMSVQGNSAQKEAPAAGGAAESVPEAPESAATGSEAATAAPEAAALSAPAPATAAAAESADQPMESMDAPAGGAAIAPPALQATTAAAEAAVPRLEQATAAAGGDVGNAADALRQSDSAAAETEELAAPPPESVAPPLRIWRNVASVLALFVVGLGGAW</sequence>
<dbReference type="GO" id="GO:0016989">
    <property type="term" value="F:sigma factor antagonist activity"/>
    <property type="evidence" value="ECO:0007669"/>
    <property type="project" value="TreeGrafter"/>
</dbReference>
<name>A0A6J4LJB0_9CHLR</name>
<dbReference type="InterPro" id="IPR051474">
    <property type="entry name" value="Anti-sigma-K/W_factor"/>
</dbReference>
<accession>A0A6J4LJB0</accession>
<feature type="compositionally biased region" description="Polar residues" evidence="5">
    <location>
        <begin position="110"/>
        <end position="123"/>
    </location>
</feature>